<evidence type="ECO:0000313" key="3">
    <source>
        <dbReference type="Proteomes" id="UP000562984"/>
    </source>
</evidence>
<name>A0A849ADZ6_9ACTN</name>
<comment type="caution">
    <text evidence="2">The sequence shown here is derived from an EMBL/GenBank/DDBJ whole genome shotgun (WGS) entry which is preliminary data.</text>
</comment>
<protein>
    <recommendedName>
        <fullName evidence="4">HlyD family efflux transporter periplasmic adaptor subunit</fullName>
    </recommendedName>
</protein>
<dbReference type="InterPro" id="IPR011053">
    <property type="entry name" value="Single_hybrid_motif"/>
</dbReference>
<gene>
    <name evidence="2" type="ORF">HKD39_17390</name>
</gene>
<proteinExistence type="predicted"/>
<dbReference type="PANTHER" id="PTHR30386:SF28">
    <property type="entry name" value="EXPORTED PROTEIN"/>
    <property type="match status" value="1"/>
</dbReference>
<accession>A0A849ADZ6</accession>
<keyword evidence="1" id="KW-0472">Membrane</keyword>
<dbReference type="Gene3D" id="2.40.50.100">
    <property type="match status" value="1"/>
</dbReference>
<dbReference type="InterPro" id="IPR050739">
    <property type="entry name" value="MFP"/>
</dbReference>
<keyword evidence="3" id="KW-1185">Reference proteome</keyword>
<dbReference type="Proteomes" id="UP000562984">
    <property type="component" value="Unassembled WGS sequence"/>
</dbReference>
<dbReference type="RefSeq" id="WP_171201135.1">
    <property type="nucleotide sequence ID" value="NZ_JABEND010000013.1"/>
</dbReference>
<evidence type="ECO:0000256" key="1">
    <source>
        <dbReference type="SAM" id="Phobius"/>
    </source>
</evidence>
<evidence type="ECO:0000313" key="2">
    <source>
        <dbReference type="EMBL" id="NNG37441.1"/>
    </source>
</evidence>
<dbReference type="SUPFAM" id="SSF51230">
    <property type="entry name" value="Single hybrid motif"/>
    <property type="match status" value="1"/>
</dbReference>
<keyword evidence="1" id="KW-1133">Transmembrane helix</keyword>
<dbReference type="PANTHER" id="PTHR30386">
    <property type="entry name" value="MEMBRANE FUSION SUBUNIT OF EMRAB-TOLC MULTIDRUG EFFLUX PUMP"/>
    <property type="match status" value="1"/>
</dbReference>
<feature type="transmembrane region" description="Helical" evidence="1">
    <location>
        <begin position="29"/>
        <end position="48"/>
    </location>
</feature>
<evidence type="ECO:0008006" key="4">
    <source>
        <dbReference type="Google" id="ProtNLM"/>
    </source>
</evidence>
<dbReference type="EMBL" id="JABEND010000013">
    <property type="protein sequence ID" value="NNG37441.1"/>
    <property type="molecule type" value="Genomic_DNA"/>
</dbReference>
<organism evidence="2 3">
    <name type="scientific">Nakamurella aerolata</name>
    <dbReference type="NCBI Taxonomy" id="1656892"/>
    <lineage>
        <taxon>Bacteria</taxon>
        <taxon>Bacillati</taxon>
        <taxon>Actinomycetota</taxon>
        <taxon>Actinomycetes</taxon>
        <taxon>Nakamurellales</taxon>
        <taxon>Nakamurellaceae</taxon>
        <taxon>Nakamurella</taxon>
    </lineage>
</organism>
<keyword evidence="1" id="KW-0812">Transmembrane</keyword>
<sequence length="270" mass="27865">MMFRFKALQKMREPDELDSPTLLASPRGWIATFVIGFVICAAFTWSVVGRLPVSVSAPGLLTYPQGTVTVESPLDGVVSRLAVRPGQSIAEGAPLATVTTADGRTVPIPSPFAGTVVGQSASDAQILARGDALVTVERRASPSEPMVAMLFADEAAYAGLQTGQQVTLNVATAPSARFGLLRGAVRSSSPYPLTRAQVAALVGGDLAAEQYVKSGAPHLVLVSLDADPSTASGFAWTSKSGPPMPLRSQVLVTGTIAVGSQTPLSMVFGG</sequence>
<reference evidence="2 3" key="1">
    <citation type="submission" date="2020-05" db="EMBL/GenBank/DDBJ databases">
        <title>Nakamurella sp. DB0629 isolated from air conditioner.</title>
        <authorList>
            <person name="Kim D.H."/>
            <person name="Kim D.-U."/>
        </authorList>
    </citation>
    <scope>NUCLEOTIDE SEQUENCE [LARGE SCALE GENOMIC DNA]</scope>
    <source>
        <strain evidence="2 3">DB0629</strain>
    </source>
</reference>
<dbReference type="AlphaFoldDB" id="A0A849ADZ6"/>